<evidence type="ECO:0000256" key="1">
    <source>
        <dbReference type="ARBA" id="ARBA00022737"/>
    </source>
</evidence>
<protein>
    <submittedName>
        <fullName evidence="5">PEP-CTERM system TPR-repeat protein PrsT</fullName>
    </submittedName>
</protein>
<dbReference type="InterPro" id="IPR019734">
    <property type="entry name" value="TPR_rpt"/>
</dbReference>
<dbReference type="Proteomes" id="UP000245765">
    <property type="component" value="Unassembled WGS sequence"/>
</dbReference>
<dbReference type="SMART" id="SM00028">
    <property type="entry name" value="TPR"/>
    <property type="match status" value="12"/>
</dbReference>
<organism evidence="5 6">
    <name type="scientific">Falsiroseomonas bella</name>
    <dbReference type="NCBI Taxonomy" id="2184016"/>
    <lineage>
        <taxon>Bacteria</taxon>
        <taxon>Pseudomonadati</taxon>
        <taxon>Pseudomonadota</taxon>
        <taxon>Alphaproteobacteria</taxon>
        <taxon>Acetobacterales</taxon>
        <taxon>Roseomonadaceae</taxon>
        <taxon>Falsiroseomonas</taxon>
    </lineage>
</organism>
<dbReference type="OrthoDB" id="7259535at2"/>
<dbReference type="InterPro" id="IPR014266">
    <property type="entry name" value="PEP-CTERM_TPR_PrsT"/>
</dbReference>
<dbReference type="InterPro" id="IPR006311">
    <property type="entry name" value="TAT_signal"/>
</dbReference>
<dbReference type="RefSeq" id="WP_109869825.1">
    <property type="nucleotide sequence ID" value="NZ_QGNA01000001.1"/>
</dbReference>
<feature type="repeat" description="TPR" evidence="3">
    <location>
        <begin position="369"/>
        <end position="402"/>
    </location>
</feature>
<keyword evidence="6" id="KW-1185">Reference proteome</keyword>
<feature type="chain" id="PRO_5016333679" evidence="4">
    <location>
        <begin position="30"/>
        <end position="936"/>
    </location>
</feature>
<dbReference type="Pfam" id="PF14559">
    <property type="entry name" value="TPR_19"/>
    <property type="match status" value="4"/>
</dbReference>
<dbReference type="AlphaFoldDB" id="A0A317FJF8"/>
<evidence type="ECO:0000256" key="4">
    <source>
        <dbReference type="SAM" id="SignalP"/>
    </source>
</evidence>
<gene>
    <name evidence="5" type="primary">prsT</name>
    <name evidence="5" type="ORF">DFH01_08200</name>
</gene>
<keyword evidence="2 3" id="KW-0802">TPR repeat</keyword>
<dbReference type="Gene3D" id="1.25.40.10">
    <property type="entry name" value="Tetratricopeptide repeat domain"/>
    <property type="match status" value="4"/>
</dbReference>
<dbReference type="PROSITE" id="PS50005">
    <property type="entry name" value="TPR"/>
    <property type="match status" value="1"/>
</dbReference>
<dbReference type="PANTHER" id="PTHR45586">
    <property type="entry name" value="TPR REPEAT-CONTAINING PROTEIN PA4667"/>
    <property type="match status" value="1"/>
</dbReference>
<dbReference type="InterPro" id="IPR011990">
    <property type="entry name" value="TPR-like_helical_dom_sf"/>
</dbReference>
<dbReference type="SUPFAM" id="SSF48452">
    <property type="entry name" value="TPR-like"/>
    <property type="match status" value="4"/>
</dbReference>
<evidence type="ECO:0000256" key="2">
    <source>
        <dbReference type="ARBA" id="ARBA00022803"/>
    </source>
</evidence>
<sequence length="936" mass="99003">MATPPFPSRRGRLLMAAAMVIGLGAGDLAAQPLQRAEAAQARGDLRAAQIEFRNAVRAQPDNAAVRMGLARVSIDLGDPDTAEREARAALERGFDAAEATAVLMRSYLMRGRFRELLRDFPQPTQPPALAAQVAAARAQAELGLNQRDAARQAADAAVRFAPNAPEPHLAMAAVELAAGNRAAGEAAVDRALQADPQSAEALVRKASFQAEGGQPAAAIATLDGLIARAPGNVPARVLRAELLIRTGQEARARPDIDAAIRIFPTHPAATYLTALMQVRMQEWRAADETLARMGAALPNLGDGLLLLATVKRALNEPGQAEDAAQRYVARRPDDPRGAKLLATLQMEGNRPDAAAATLSRLAQRNLADAEAMDMLGRAHVAAGRPREAVVAFTRASELAPDDAGIRARLGAARLATGDTRGTSSAAQESLRLSPDQTGARELLAIAALARGDITGAQAEYDRLTPEQRRGEAAGTLEGLLLMARFDVAGARRAFETVLRDHPESVGARLGLARVATAQGNPDEAERLLGEVLRRAPNHPEALGRLLATVTAGPPRAEAALIVLQAAQGAAPTEPQLAITLAAALGALGQPERALAVVDTPALRRAGQGPQLPLTRSQAYAALGRWQEAEQSARAALAEDPAFMPARRQLLSLMMRNGDQRGAETMLQEALRSQPTNAALQQLLVTLVREVRGLDAALELADRMAGTVAMHPGSLTLRGDLLLAAQRPAEAAAAYAAATQNGPSSTLALRQAIALRAAGQPAQALAVLDAWLGREPDDVEALNLAAQIDIAAGRNDAAERRLARLVERAPDNAVALNNLAWMLQERGRPEDLARARPMSERAYFLMPGPETADTFGWILARTGDLERALVLLRQAASTPRARGQAPDPAKVYRFAYALNAAGRRQDAINVLTPALAGDAAFPERAAAERLLAEMRRG</sequence>
<proteinExistence type="predicted"/>
<comment type="caution">
    <text evidence="5">The sequence shown here is derived from an EMBL/GenBank/DDBJ whole genome shotgun (WGS) entry which is preliminary data.</text>
</comment>
<feature type="signal peptide" evidence="4">
    <location>
        <begin position="1"/>
        <end position="29"/>
    </location>
</feature>
<dbReference type="PROSITE" id="PS51318">
    <property type="entry name" value="TAT"/>
    <property type="match status" value="1"/>
</dbReference>
<accession>A0A317FJF8</accession>
<dbReference type="InterPro" id="IPR051012">
    <property type="entry name" value="CellSynth/LPSAsmb/PSIAsmb"/>
</dbReference>
<evidence type="ECO:0000313" key="6">
    <source>
        <dbReference type="Proteomes" id="UP000245765"/>
    </source>
</evidence>
<keyword evidence="1" id="KW-0677">Repeat</keyword>
<evidence type="ECO:0000313" key="5">
    <source>
        <dbReference type="EMBL" id="PWS39204.1"/>
    </source>
</evidence>
<dbReference type="PANTHER" id="PTHR45586:SF1">
    <property type="entry name" value="LIPOPOLYSACCHARIDE ASSEMBLY PROTEIN B"/>
    <property type="match status" value="1"/>
</dbReference>
<dbReference type="NCBIfam" id="TIGR02917">
    <property type="entry name" value="PEP_TPR_lipo"/>
    <property type="match status" value="1"/>
</dbReference>
<reference evidence="6" key="1">
    <citation type="submission" date="2018-05" db="EMBL/GenBank/DDBJ databases">
        <authorList>
            <person name="Du Z."/>
            <person name="Wang X."/>
        </authorList>
    </citation>
    <scope>NUCLEOTIDE SEQUENCE [LARGE SCALE GENOMIC DNA]</scope>
    <source>
        <strain evidence="6">CQN31</strain>
    </source>
</reference>
<dbReference type="Pfam" id="PF13432">
    <property type="entry name" value="TPR_16"/>
    <property type="match status" value="3"/>
</dbReference>
<keyword evidence="4" id="KW-0732">Signal</keyword>
<dbReference type="EMBL" id="QGNA01000001">
    <property type="protein sequence ID" value="PWS39204.1"/>
    <property type="molecule type" value="Genomic_DNA"/>
</dbReference>
<evidence type="ECO:0000256" key="3">
    <source>
        <dbReference type="PROSITE-ProRule" id="PRU00339"/>
    </source>
</evidence>
<name>A0A317FJF8_9PROT</name>